<dbReference type="InterPro" id="IPR055259">
    <property type="entry name" value="YkvP/CgeB_Glyco_trans-like"/>
</dbReference>
<protein>
    <submittedName>
        <fullName evidence="2">Glycosyltransferase</fullName>
    </submittedName>
</protein>
<name>A0ABV0JW98_9CYAN</name>
<dbReference type="EMBL" id="JAMPKK010000084">
    <property type="protein sequence ID" value="MEP0867731.1"/>
    <property type="molecule type" value="Genomic_DNA"/>
</dbReference>
<proteinExistence type="predicted"/>
<organism evidence="2 3">
    <name type="scientific">Funiculus sociatus GB2-A5</name>
    <dbReference type="NCBI Taxonomy" id="2933946"/>
    <lineage>
        <taxon>Bacteria</taxon>
        <taxon>Bacillati</taxon>
        <taxon>Cyanobacteriota</taxon>
        <taxon>Cyanophyceae</taxon>
        <taxon>Coleofasciculales</taxon>
        <taxon>Coleofasciculaceae</taxon>
        <taxon>Funiculus</taxon>
    </lineage>
</organism>
<comment type="caution">
    <text evidence="2">The sequence shown here is derived from an EMBL/GenBank/DDBJ whole genome shotgun (WGS) entry which is preliminary data.</text>
</comment>
<feature type="domain" description="Spore protein YkvP/CgeB glycosyl transferase-like" evidence="1">
    <location>
        <begin position="5"/>
        <end position="85"/>
    </location>
</feature>
<gene>
    <name evidence="2" type="ORF">NDI37_25125</name>
</gene>
<evidence type="ECO:0000313" key="2">
    <source>
        <dbReference type="EMBL" id="MEP0867731.1"/>
    </source>
</evidence>
<keyword evidence="3" id="KW-1185">Reference proteome</keyword>
<dbReference type="Proteomes" id="UP001442494">
    <property type="component" value="Unassembled WGS sequence"/>
</dbReference>
<evidence type="ECO:0000313" key="3">
    <source>
        <dbReference type="Proteomes" id="UP001442494"/>
    </source>
</evidence>
<evidence type="ECO:0000259" key="1">
    <source>
        <dbReference type="Pfam" id="PF13524"/>
    </source>
</evidence>
<reference evidence="2 3" key="1">
    <citation type="submission" date="2022-04" db="EMBL/GenBank/DDBJ databases">
        <title>Positive selection, recombination, and allopatry shape intraspecific diversity of widespread and dominant cyanobacteria.</title>
        <authorList>
            <person name="Wei J."/>
            <person name="Shu W."/>
            <person name="Hu C."/>
        </authorList>
    </citation>
    <scope>NUCLEOTIDE SEQUENCE [LARGE SCALE GENOMIC DNA]</scope>
    <source>
        <strain evidence="2 3">GB2-A5</strain>
    </source>
</reference>
<accession>A0ABV0JW98</accession>
<sequence>MIRAGYSPSVRLFEAACGTPIISDRFFRLDTIFEFGTEILIADRSDDILRYLQEIPENEIIAIDDRARTRVLSQHTAAYRAAQLEGYILQMVTFLT</sequence>
<dbReference type="Pfam" id="PF13524">
    <property type="entry name" value="Glyco_trans_1_2"/>
    <property type="match status" value="1"/>
</dbReference>